<feature type="signal peptide" evidence="1">
    <location>
        <begin position="1"/>
        <end position="20"/>
    </location>
</feature>
<reference evidence="2" key="1">
    <citation type="submission" date="2021-01" db="EMBL/GenBank/DDBJ databases">
        <authorList>
            <consortium name="Genoscope - CEA"/>
            <person name="William W."/>
        </authorList>
    </citation>
    <scope>NUCLEOTIDE SEQUENCE</scope>
</reference>
<evidence type="ECO:0000313" key="3">
    <source>
        <dbReference type="Proteomes" id="UP000689195"/>
    </source>
</evidence>
<dbReference type="Proteomes" id="UP000689195">
    <property type="component" value="Unassembled WGS sequence"/>
</dbReference>
<organism evidence="2 3">
    <name type="scientific">Paramecium pentaurelia</name>
    <dbReference type="NCBI Taxonomy" id="43138"/>
    <lineage>
        <taxon>Eukaryota</taxon>
        <taxon>Sar</taxon>
        <taxon>Alveolata</taxon>
        <taxon>Ciliophora</taxon>
        <taxon>Intramacronucleata</taxon>
        <taxon>Oligohymenophorea</taxon>
        <taxon>Peniculida</taxon>
        <taxon>Parameciidae</taxon>
        <taxon>Paramecium</taxon>
    </lineage>
</organism>
<name>A0A8S1STC1_9CILI</name>
<dbReference type="OrthoDB" id="289569at2759"/>
<accession>A0A8S1STC1</accession>
<keyword evidence="1" id="KW-0732">Signal</keyword>
<protein>
    <recommendedName>
        <fullName evidence="4">Transmembrane protein</fullName>
    </recommendedName>
</protein>
<evidence type="ECO:0000313" key="2">
    <source>
        <dbReference type="EMBL" id="CAD8141754.1"/>
    </source>
</evidence>
<dbReference type="GO" id="GO:0008800">
    <property type="term" value="F:beta-lactamase activity"/>
    <property type="evidence" value="ECO:0007669"/>
    <property type="project" value="InterPro"/>
</dbReference>
<evidence type="ECO:0008006" key="4">
    <source>
        <dbReference type="Google" id="ProtNLM"/>
    </source>
</evidence>
<keyword evidence="3" id="KW-1185">Reference proteome</keyword>
<proteinExistence type="predicted"/>
<evidence type="ECO:0000256" key="1">
    <source>
        <dbReference type="SAM" id="SignalP"/>
    </source>
</evidence>
<dbReference type="PANTHER" id="PTHR35333">
    <property type="entry name" value="BETA-LACTAMASE"/>
    <property type="match status" value="1"/>
</dbReference>
<gene>
    <name evidence="2" type="ORF">PPENT_87.1.T0100290</name>
</gene>
<dbReference type="InterPro" id="IPR000871">
    <property type="entry name" value="Beta-lactam_class-A"/>
</dbReference>
<dbReference type="PANTHER" id="PTHR35333:SF3">
    <property type="entry name" value="BETA-LACTAMASE-TYPE TRANSPEPTIDASE FOLD CONTAINING PROTEIN"/>
    <property type="match status" value="1"/>
</dbReference>
<feature type="chain" id="PRO_5035768929" description="Transmembrane protein" evidence="1">
    <location>
        <begin position="21"/>
        <end position="461"/>
    </location>
</feature>
<dbReference type="GO" id="GO:0030655">
    <property type="term" value="P:beta-lactam antibiotic catabolic process"/>
    <property type="evidence" value="ECO:0007669"/>
    <property type="project" value="InterPro"/>
</dbReference>
<dbReference type="EMBL" id="CAJJDO010000010">
    <property type="protein sequence ID" value="CAD8141754.1"/>
    <property type="molecule type" value="Genomic_DNA"/>
</dbReference>
<dbReference type="GO" id="GO:0046677">
    <property type="term" value="P:response to antibiotic"/>
    <property type="evidence" value="ECO:0007669"/>
    <property type="project" value="InterPro"/>
</dbReference>
<comment type="caution">
    <text evidence="2">The sequence shown here is derived from an EMBL/GenBank/DDBJ whole genome shotgun (WGS) entry which is preliminary data.</text>
</comment>
<dbReference type="AlphaFoldDB" id="A0A8S1STC1"/>
<sequence length="461" mass="54271">MTHHSYIILTMLLLVYSKHSSQFEDLTFLYNTGNFKAIYDQFSSIATQDTTFEIFNQTLTNIYQNHGEIVYSTNATIDSIQNFYLISFKKSLGVGIMNWIYNSNQKLNHFHINPYSQKSLVQFFEENPTKFWITMYLDGQLLVSTQPKIQVQIQSFNKISILVEYSRQVSINLINPLMEIQLENLNLFYIKQFDYNHAKFLNSLDNKQQITLQQIAEGLIQYNSNCIAEYLQTLLGKDQIDTTLKNLNVQQTNQVWHVSSYLAFANIQKQDYEEYIQRIEKQSQLQFIQLQNVIHTELLQKTQQSQMWLETAYIDLLDGRVASIMNKYFTQSNSYDYALLLKGMQNGQFQYLSSQAYQIFLNLMNKFNLNPRLIQDTVQRGQQYDTFGSKENINSYMNTLYFDSTKSGSQKQFGILIQKLDYEYEFKIYQSAFSIFVQLLTSNNLYYVEVAKRINQSKIIQ</sequence>